<evidence type="ECO:0000256" key="12">
    <source>
        <dbReference type="ARBA" id="ARBA00093602"/>
    </source>
</evidence>
<evidence type="ECO:0000256" key="6">
    <source>
        <dbReference type="ARBA" id="ARBA00022692"/>
    </source>
</evidence>
<evidence type="ECO:0000259" key="14">
    <source>
        <dbReference type="Pfam" id="PF19316"/>
    </source>
</evidence>
<evidence type="ECO:0000256" key="5">
    <source>
        <dbReference type="ARBA" id="ARBA00022679"/>
    </source>
</evidence>
<keyword evidence="8 13" id="KW-1133">Transmembrane helix</keyword>
<evidence type="ECO:0000256" key="4">
    <source>
        <dbReference type="ARBA" id="ARBA00022502"/>
    </source>
</evidence>
<dbReference type="FunFam" id="3.40.720.10:FF:000041">
    <property type="entry name" value="GPI ethanolamine phosphate transferase 3"/>
    <property type="match status" value="1"/>
</dbReference>
<evidence type="ECO:0000256" key="3">
    <source>
        <dbReference type="ARBA" id="ARBA00008695"/>
    </source>
</evidence>
<comment type="caution">
    <text evidence="15">The sequence shown here is derived from an EMBL/GenBank/DDBJ whole genome shotgun (WGS) entry which is preliminary data.</text>
</comment>
<dbReference type="GO" id="GO:0006506">
    <property type="term" value="P:GPI anchor biosynthetic process"/>
    <property type="evidence" value="ECO:0007669"/>
    <property type="project" value="UniProtKB-KW"/>
</dbReference>
<dbReference type="InterPro" id="IPR002591">
    <property type="entry name" value="Phosphodiest/P_Trfase"/>
</dbReference>
<reference evidence="15" key="1">
    <citation type="submission" date="2020-08" db="EMBL/GenBank/DDBJ databases">
        <title>Multicomponent nature underlies the extraordinary mechanical properties of spider dragline silk.</title>
        <authorList>
            <person name="Kono N."/>
            <person name="Nakamura H."/>
            <person name="Mori M."/>
            <person name="Yoshida Y."/>
            <person name="Ohtoshi R."/>
            <person name="Malay A.D."/>
            <person name="Moran D.A.P."/>
            <person name="Tomita M."/>
            <person name="Numata K."/>
            <person name="Arakawa K."/>
        </authorList>
    </citation>
    <scope>NUCLEOTIDE SEQUENCE</scope>
</reference>
<feature type="domain" description="GPI ethanolamine phosphate transferase 2 C-terminal" evidence="14">
    <location>
        <begin position="537"/>
        <end position="789"/>
    </location>
</feature>
<dbReference type="InterPro" id="IPR039524">
    <property type="entry name" value="PIGO/GPI13"/>
</dbReference>
<keyword evidence="4" id="KW-0337">GPI-anchor biosynthesis</keyword>
<feature type="transmembrane region" description="Helical" evidence="13">
    <location>
        <begin position="7"/>
        <end position="29"/>
    </location>
</feature>
<dbReference type="EMBL" id="BMAV01014869">
    <property type="protein sequence ID" value="GFY63625.1"/>
    <property type="molecule type" value="Genomic_DNA"/>
</dbReference>
<dbReference type="AlphaFoldDB" id="A0A8X6Y084"/>
<evidence type="ECO:0000256" key="7">
    <source>
        <dbReference type="ARBA" id="ARBA00022824"/>
    </source>
</evidence>
<comment type="pathway">
    <text evidence="2">Glycolipid biosynthesis; glycosylphosphatidylinositol-anchor biosynthesis.</text>
</comment>
<evidence type="ECO:0000256" key="13">
    <source>
        <dbReference type="SAM" id="Phobius"/>
    </source>
</evidence>
<dbReference type="InterPro" id="IPR045687">
    <property type="entry name" value="PIGG/GPI7_C"/>
</dbReference>
<evidence type="ECO:0000256" key="8">
    <source>
        <dbReference type="ARBA" id="ARBA00022989"/>
    </source>
</evidence>
<feature type="transmembrane region" description="Helical" evidence="13">
    <location>
        <begin position="778"/>
        <end position="800"/>
    </location>
</feature>
<evidence type="ECO:0000313" key="16">
    <source>
        <dbReference type="Proteomes" id="UP000886998"/>
    </source>
</evidence>
<sequence>MSLKNCLVVLWVYILYVLGIWLFLSGYLLKRIVVHQNSTGVSNIRTYIDCKDITSLQSVYENIDESDDKSQLPHNLSNNDYLKRFDRAIIIVIDALRFDFVQRSTPKNSNENFYLNKMPVFQQMLDKNNGNSLLFRLTADPPTTTLQRIKGLTTGSLPTFIDVSLNFASSEITEDNLIRQMNAFNKRIVFMGDDTWQSLFPNTFHRSFSFPSFNVKDLDTVDSGIEQHLFVEMEKNDSDVIIAHFLGVDHCGHRYGPRHPEMSRKLKQMNKVILNVIEKLKNDTILVVLGDHGMTESGDHGGDSVPEVSTALFLYSRNKLTTKKFINSAPTVAQVDIVPTLSLLLGLPIPFSNLGKVVTPLFTLNFKGTCFDEETDAAIASAISSAENAMQIQRYLHAYIQMSNELTDIFVTKMKNQLQDLSQSWSKITNNITESKNILFSISEGYKSYMENVRNTCSQKWAIMGSLFYKCREEQSSCENSDIIVSLEKLHQDQSHKLFRLVTSLASEIIPFILFLGVMCYKYCAKSQTVSAVCVKYGTFFVCVLTSLRWWLNIVSPEIVNRILKGNEVVLTRAALLTSTIMFFIILIYPILTEKPWEVPSKEIYCGSFASLLFIVLQILYLVAGDALSPAVMLMNFSIILFAVLIQFSFDGSESEIWTDTIILSLLSRHWFYATAHQPTFTSIQWDAAFLLNHKEIHSYTLSGALVVINTFSAFIFHGLAVPGILIVRDSFYVTTHSMARLHMKYLLCFGIKLLGTVIASFVLRRHLMVWKIFSPKLIYEVIGVIVTMFSVSFSHYFIIKVTSLYHKLIRMNLNQMFTSKDQ</sequence>
<evidence type="ECO:0000313" key="15">
    <source>
        <dbReference type="EMBL" id="GFY63625.1"/>
    </source>
</evidence>
<dbReference type="PANTHER" id="PTHR23071">
    <property type="entry name" value="PHOSPHATIDYLINOSITOL GLYCAN"/>
    <property type="match status" value="1"/>
</dbReference>
<dbReference type="InterPro" id="IPR037675">
    <property type="entry name" value="PIG-O_N"/>
</dbReference>
<dbReference type="Gene3D" id="3.40.720.10">
    <property type="entry name" value="Alkaline Phosphatase, subunit A"/>
    <property type="match status" value="1"/>
</dbReference>
<evidence type="ECO:0000256" key="2">
    <source>
        <dbReference type="ARBA" id="ARBA00004687"/>
    </source>
</evidence>
<dbReference type="GO" id="GO:0051377">
    <property type="term" value="F:mannose-ethanolamine phosphotransferase activity"/>
    <property type="evidence" value="ECO:0007669"/>
    <property type="project" value="InterPro"/>
</dbReference>
<protein>
    <recommendedName>
        <fullName evidence="12">GPI ethanolamine phosphate transferase 3, catalytic subunit</fullName>
    </recommendedName>
    <alternativeName>
        <fullName evidence="11">Phosphatidylinositol-glycan biosynthesis class O protein</fullName>
    </alternativeName>
</protein>
<feature type="transmembrane region" description="Helical" evidence="13">
    <location>
        <begin position="572"/>
        <end position="592"/>
    </location>
</feature>
<proteinExistence type="inferred from homology"/>
<evidence type="ECO:0000256" key="10">
    <source>
        <dbReference type="ARBA" id="ARBA00023180"/>
    </source>
</evidence>
<feature type="transmembrane region" description="Helical" evidence="13">
    <location>
        <begin position="630"/>
        <end position="650"/>
    </location>
</feature>
<feature type="transmembrane region" description="Helical" evidence="13">
    <location>
        <begin position="604"/>
        <end position="624"/>
    </location>
</feature>
<feature type="transmembrane region" description="Helical" evidence="13">
    <location>
        <begin position="746"/>
        <end position="766"/>
    </location>
</feature>
<gene>
    <name evidence="15" type="primary">PIGO</name>
    <name evidence="15" type="ORF">TNIN_313131</name>
</gene>
<dbReference type="Pfam" id="PF19316">
    <property type="entry name" value="PIGO_PIGG"/>
    <property type="match status" value="1"/>
</dbReference>
<evidence type="ECO:0000256" key="11">
    <source>
        <dbReference type="ARBA" id="ARBA00079084"/>
    </source>
</evidence>
<keyword evidence="10" id="KW-0325">Glycoprotein</keyword>
<evidence type="ECO:0000256" key="9">
    <source>
        <dbReference type="ARBA" id="ARBA00023136"/>
    </source>
</evidence>
<comment type="subcellular location">
    <subcellularLocation>
        <location evidence="1">Endoplasmic reticulum membrane</location>
        <topology evidence="1">Multi-pass membrane protein</topology>
    </subcellularLocation>
</comment>
<dbReference type="Proteomes" id="UP000886998">
    <property type="component" value="Unassembled WGS sequence"/>
</dbReference>
<keyword evidence="16" id="KW-1185">Reference proteome</keyword>
<evidence type="ECO:0000256" key="1">
    <source>
        <dbReference type="ARBA" id="ARBA00004477"/>
    </source>
</evidence>
<feature type="transmembrane region" description="Helical" evidence="13">
    <location>
        <begin position="533"/>
        <end position="552"/>
    </location>
</feature>
<keyword evidence="6 13" id="KW-0812">Transmembrane</keyword>
<organism evidence="15 16">
    <name type="scientific">Trichonephila inaurata madagascariensis</name>
    <dbReference type="NCBI Taxonomy" id="2747483"/>
    <lineage>
        <taxon>Eukaryota</taxon>
        <taxon>Metazoa</taxon>
        <taxon>Ecdysozoa</taxon>
        <taxon>Arthropoda</taxon>
        <taxon>Chelicerata</taxon>
        <taxon>Arachnida</taxon>
        <taxon>Araneae</taxon>
        <taxon>Araneomorphae</taxon>
        <taxon>Entelegynae</taxon>
        <taxon>Araneoidea</taxon>
        <taxon>Nephilidae</taxon>
        <taxon>Trichonephila</taxon>
        <taxon>Trichonephila inaurata</taxon>
    </lineage>
</organism>
<dbReference type="GO" id="GO:0005789">
    <property type="term" value="C:endoplasmic reticulum membrane"/>
    <property type="evidence" value="ECO:0007669"/>
    <property type="project" value="UniProtKB-SubCell"/>
</dbReference>
<dbReference type="CDD" id="cd16023">
    <property type="entry name" value="GPI_EPT_3"/>
    <property type="match status" value="1"/>
</dbReference>
<feature type="transmembrane region" description="Helical" evidence="13">
    <location>
        <begin position="498"/>
        <end position="521"/>
    </location>
</feature>
<dbReference type="PANTHER" id="PTHR23071:SF1">
    <property type="entry name" value="GPI ETHANOLAMINE PHOSPHATE TRANSFERASE 3"/>
    <property type="match status" value="1"/>
</dbReference>
<feature type="transmembrane region" description="Helical" evidence="13">
    <location>
        <begin position="700"/>
        <end position="726"/>
    </location>
</feature>
<comment type="similarity">
    <text evidence="3">Belongs to the PIGG/PIGN/PIGO family. PIGO subfamily.</text>
</comment>
<dbReference type="InterPro" id="IPR017850">
    <property type="entry name" value="Alkaline_phosphatase_core_sf"/>
</dbReference>
<dbReference type="Pfam" id="PF01663">
    <property type="entry name" value="Phosphodiest"/>
    <property type="match status" value="1"/>
</dbReference>
<keyword evidence="7" id="KW-0256">Endoplasmic reticulum</keyword>
<dbReference type="SUPFAM" id="SSF53649">
    <property type="entry name" value="Alkaline phosphatase-like"/>
    <property type="match status" value="1"/>
</dbReference>
<accession>A0A8X6Y084</accession>
<keyword evidence="5 15" id="KW-0808">Transferase</keyword>
<keyword evidence="9 13" id="KW-0472">Membrane</keyword>
<dbReference type="OrthoDB" id="6435339at2759"/>
<name>A0A8X6Y084_9ARAC</name>